<reference evidence="1 2" key="1">
    <citation type="submission" date="2017-01" db="EMBL/GenBank/DDBJ databases">
        <title>Genome Analysis of Deinococcus marmoris KOPRI26562.</title>
        <authorList>
            <person name="Kim J.H."/>
            <person name="Oh H.-M."/>
        </authorList>
    </citation>
    <scope>NUCLEOTIDE SEQUENCE [LARGE SCALE GENOMIC DNA]</scope>
    <source>
        <strain evidence="1 2">KOPRI26562</strain>
    </source>
</reference>
<dbReference type="Proteomes" id="UP000186607">
    <property type="component" value="Unassembled WGS sequence"/>
</dbReference>
<dbReference type="STRING" id="249408.BOO71_0006466"/>
<name>A0A1U7NZB8_9DEIO</name>
<sequence>MFPVHTFGISPPPHLREALDAAVTAEISSTDTNSVCNAAGIGTAPILPRHAWNPFFSFSLSSRTDCRREIAPVWGYSSPRGRCSSATQLCESRSGFQVFSAPSHRSPYEVVAGLISAYLLKPSALKKPWRKFRFQVPCRLTSTTPERVSPKKLGVPGEVQGSCRESVHHTALGISYPAH</sequence>
<evidence type="ECO:0000313" key="1">
    <source>
        <dbReference type="EMBL" id="OLV18254.1"/>
    </source>
</evidence>
<accession>A0A1U7NZB8</accession>
<dbReference type="AlphaFoldDB" id="A0A1U7NZB8"/>
<evidence type="ECO:0000313" key="2">
    <source>
        <dbReference type="Proteomes" id="UP000186607"/>
    </source>
</evidence>
<proteinExistence type="predicted"/>
<dbReference type="EMBL" id="MSTI01000070">
    <property type="protein sequence ID" value="OLV18254.1"/>
    <property type="molecule type" value="Genomic_DNA"/>
</dbReference>
<protein>
    <submittedName>
        <fullName evidence="1">Uncharacterized protein</fullName>
    </submittedName>
</protein>
<gene>
    <name evidence="1" type="ORF">BOO71_0006466</name>
</gene>
<comment type="caution">
    <text evidence="1">The sequence shown here is derived from an EMBL/GenBank/DDBJ whole genome shotgun (WGS) entry which is preliminary data.</text>
</comment>
<keyword evidence="2" id="KW-1185">Reference proteome</keyword>
<organism evidence="1 2">
    <name type="scientific">Deinococcus marmoris</name>
    <dbReference type="NCBI Taxonomy" id="249408"/>
    <lineage>
        <taxon>Bacteria</taxon>
        <taxon>Thermotogati</taxon>
        <taxon>Deinococcota</taxon>
        <taxon>Deinococci</taxon>
        <taxon>Deinococcales</taxon>
        <taxon>Deinococcaceae</taxon>
        <taxon>Deinococcus</taxon>
    </lineage>
</organism>